<keyword evidence="9 11" id="KW-0472">Membrane</keyword>
<dbReference type="PROSITE" id="PS52016">
    <property type="entry name" value="TONB_DEPENDENT_REC_3"/>
    <property type="match status" value="1"/>
</dbReference>
<reference evidence="17" key="1">
    <citation type="journal article" date="2019" name="Int. J. Syst. Evol. Microbiol.">
        <title>The Global Catalogue of Microorganisms (GCM) 10K type strain sequencing project: providing services to taxonomists for standard genome sequencing and annotation.</title>
        <authorList>
            <consortium name="The Broad Institute Genomics Platform"/>
            <consortium name="The Broad Institute Genome Sequencing Center for Infectious Disease"/>
            <person name="Wu L."/>
            <person name="Ma J."/>
        </authorList>
    </citation>
    <scope>NUCLEOTIDE SEQUENCE [LARGE SCALE GENOMIC DNA]</scope>
    <source>
        <strain evidence="17">JCM 18204</strain>
    </source>
</reference>
<gene>
    <name evidence="16" type="primary">btuB_1</name>
    <name evidence="16" type="ORF">GCM10023307_10480</name>
</gene>
<evidence type="ECO:0000259" key="14">
    <source>
        <dbReference type="Pfam" id="PF00593"/>
    </source>
</evidence>
<keyword evidence="7 12" id="KW-0798">TonB box</keyword>
<evidence type="ECO:0000256" key="13">
    <source>
        <dbReference type="SAM" id="SignalP"/>
    </source>
</evidence>
<comment type="caution">
    <text evidence="16">The sequence shown here is derived from an EMBL/GenBank/DDBJ whole genome shotgun (WGS) entry which is preliminary data.</text>
</comment>
<dbReference type="SUPFAM" id="SSF56935">
    <property type="entry name" value="Porins"/>
    <property type="match status" value="1"/>
</dbReference>
<feature type="signal peptide" evidence="13">
    <location>
        <begin position="1"/>
        <end position="28"/>
    </location>
</feature>
<dbReference type="NCBIfam" id="TIGR01779">
    <property type="entry name" value="TonB-B12"/>
    <property type="match status" value="1"/>
</dbReference>
<evidence type="ECO:0000256" key="4">
    <source>
        <dbReference type="ARBA" id="ARBA00022692"/>
    </source>
</evidence>
<dbReference type="CDD" id="cd01347">
    <property type="entry name" value="ligand_gated_channel"/>
    <property type="match status" value="1"/>
</dbReference>
<accession>A0ABP9AWT4</accession>
<protein>
    <submittedName>
        <fullName evidence="16">TonB-dependent vitamin B12 receptor</fullName>
    </submittedName>
</protein>
<dbReference type="Proteomes" id="UP001499959">
    <property type="component" value="Unassembled WGS sequence"/>
</dbReference>
<keyword evidence="10 11" id="KW-0998">Cell outer membrane</keyword>
<keyword evidence="16" id="KW-0675">Receptor</keyword>
<keyword evidence="4 11" id="KW-0812">Transmembrane</keyword>
<feature type="domain" description="TonB-dependent receptor-like beta-barrel" evidence="14">
    <location>
        <begin position="260"/>
        <end position="598"/>
    </location>
</feature>
<dbReference type="PANTHER" id="PTHR30069:SF53">
    <property type="entry name" value="COLICIN I RECEPTOR-RELATED"/>
    <property type="match status" value="1"/>
</dbReference>
<evidence type="ECO:0000256" key="3">
    <source>
        <dbReference type="ARBA" id="ARBA00022452"/>
    </source>
</evidence>
<evidence type="ECO:0000313" key="16">
    <source>
        <dbReference type="EMBL" id="GAA4787380.1"/>
    </source>
</evidence>
<comment type="subcellular location">
    <subcellularLocation>
        <location evidence="1 11">Cell outer membrane</location>
        <topology evidence="1 11">Multi-pass membrane protein</topology>
    </subcellularLocation>
</comment>
<evidence type="ECO:0000256" key="7">
    <source>
        <dbReference type="ARBA" id="ARBA00023077"/>
    </source>
</evidence>
<sequence>MSFRKFPLALAVTAALATTASFSAAAQADDDADALDEIVVTATRTAVTTDAALAPVEVIDRDAIQRSQAGSLGELLRGRAGINLSNQGGMGKLSTLFVRGAESDHVLVLVDGVRIGSATSGLASFQDLPIALIDRVEIVRGPRSSLYGSDAIGGVIQIFTRRDRGDATFRFHLGAGSHGRREGGLGVGGGSRISDDVSGWFGIDAGLQRTDGIDACRGAGFPVFAGCFVDGQTDRDGYEQHAFSLRGGLKIGDSVELQGNALHVSGHNDYDGSFVDNSDIVQQAIGAQLRWKASEAFDLKVSVGSNEDASDNFLGSTANGDFASRRDSASVQGDWMLAEGQLLTLGLDWLRDRIDSDTPYDETRRGNRAAFAQYQGRFGGHDLQLALRRDDNDQFGGETTGTAAWGLSFAERWRITASYGTAFKAPTFNELYYPFFGNPSLRPESSKTVEAGIAWRGERTGVRLDAFATDVDDLIAYDASLFLPNNIERARLRGAELRVDSEVFGWTVAGSASWLDSENRAPGPNHGNDLPRRARETARLELDRGFGAFRLGFTGVAEGDRYDDVANSRRLGGFATLDVRGEYRFADDWTLQARVANVFDKAYETAAFYNQPGREWSLMLRFAPAR</sequence>
<evidence type="ECO:0000256" key="1">
    <source>
        <dbReference type="ARBA" id="ARBA00004571"/>
    </source>
</evidence>
<dbReference type="InterPro" id="IPR037066">
    <property type="entry name" value="Plug_dom_sf"/>
</dbReference>
<dbReference type="InterPro" id="IPR010101">
    <property type="entry name" value="B12_transptr_BtuB"/>
</dbReference>
<feature type="domain" description="TonB-dependent receptor plug" evidence="15">
    <location>
        <begin position="53"/>
        <end position="155"/>
    </location>
</feature>
<dbReference type="Gene3D" id="2.170.130.10">
    <property type="entry name" value="TonB-dependent receptor, plug domain"/>
    <property type="match status" value="1"/>
</dbReference>
<keyword evidence="3 11" id="KW-1134">Transmembrane beta strand</keyword>
<proteinExistence type="inferred from homology"/>
<dbReference type="InterPro" id="IPR036942">
    <property type="entry name" value="Beta-barrel_TonB_sf"/>
</dbReference>
<dbReference type="RefSeq" id="WP_345302248.1">
    <property type="nucleotide sequence ID" value="NZ_BAABJE010000002.1"/>
</dbReference>
<evidence type="ECO:0000256" key="5">
    <source>
        <dbReference type="ARBA" id="ARBA00022729"/>
    </source>
</evidence>
<evidence type="ECO:0000256" key="8">
    <source>
        <dbReference type="ARBA" id="ARBA00023114"/>
    </source>
</evidence>
<keyword evidence="8" id="KW-0626">Porin</keyword>
<dbReference type="Pfam" id="PF07715">
    <property type="entry name" value="Plug"/>
    <property type="match status" value="1"/>
</dbReference>
<dbReference type="EMBL" id="BAABJE010000002">
    <property type="protein sequence ID" value="GAA4787380.1"/>
    <property type="molecule type" value="Genomic_DNA"/>
</dbReference>
<evidence type="ECO:0000256" key="12">
    <source>
        <dbReference type="RuleBase" id="RU003357"/>
    </source>
</evidence>
<dbReference type="InterPro" id="IPR012910">
    <property type="entry name" value="Plug_dom"/>
</dbReference>
<evidence type="ECO:0000256" key="6">
    <source>
        <dbReference type="ARBA" id="ARBA00023065"/>
    </source>
</evidence>
<name>A0ABP9AWT4_9GAMM</name>
<evidence type="ECO:0000256" key="10">
    <source>
        <dbReference type="ARBA" id="ARBA00023237"/>
    </source>
</evidence>
<evidence type="ECO:0000256" key="9">
    <source>
        <dbReference type="ARBA" id="ARBA00023136"/>
    </source>
</evidence>
<comment type="similarity">
    <text evidence="11 12">Belongs to the TonB-dependent receptor family.</text>
</comment>
<evidence type="ECO:0000256" key="11">
    <source>
        <dbReference type="PROSITE-ProRule" id="PRU01360"/>
    </source>
</evidence>
<keyword evidence="17" id="KW-1185">Reference proteome</keyword>
<keyword evidence="6" id="KW-0406">Ion transport</keyword>
<evidence type="ECO:0000259" key="15">
    <source>
        <dbReference type="Pfam" id="PF07715"/>
    </source>
</evidence>
<keyword evidence="2 11" id="KW-0813">Transport</keyword>
<dbReference type="PANTHER" id="PTHR30069">
    <property type="entry name" value="TONB-DEPENDENT OUTER MEMBRANE RECEPTOR"/>
    <property type="match status" value="1"/>
</dbReference>
<dbReference type="InterPro" id="IPR000531">
    <property type="entry name" value="Beta-barrel_TonB"/>
</dbReference>
<dbReference type="Gene3D" id="2.40.170.20">
    <property type="entry name" value="TonB-dependent receptor, beta-barrel domain"/>
    <property type="match status" value="1"/>
</dbReference>
<dbReference type="InterPro" id="IPR039426">
    <property type="entry name" value="TonB-dep_rcpt-like"/>
</dbReference>
<dbReference type="Pfam" id="PF00593">
    <property type="entry name" value="TonB_dep_Rec_b-barrel"/>
    <property type="match status" value="1"/>
</dbReference>
<keyword evidence="5 13" id="KW-0732">Signal</keyword>
<evidence type="ECO:0000313" key="17">
    <source>
        <dbReference type="Proteomes" id="UP001499959"/>
    </source>
</evidence>
<feature type="chain" id="PRO_5045754118" evidence="13">
    <location>
        <begin position="29"/>
        <end position="626"/>
    </location>
</feature>
<evidence type="ECO:0000256" key="2">
    <source>
        <dbReference type="ARBA" id="ARBA00022448"/>
    </source>
</evidence>
<organism evidence="16 17">
    <name type="scientific">Lysobacter hankyongensis</name>
    <dbReference type="NCBI Taxonomy" id="1176535"/>
    <lineage>
        <taxon>Bacteria</taxon>
        <taxon>Pseudomonadati</taxon>
        <taxon>Pseudomonadota</taxon>
        <taxon>Gammaproteobacteria</taxon>
        <taxon>Lysobacterales</taxon>
        <taxon>Lysobacteraceae</taxon>
        <taxon>Lysobacter</taxon>
    </lineage>
</organism>